<evidence type="ECO:0008006" key="5">
    <source>
        <dbReference type="Google" id="ProtNLM"/>
    </source>
</evidence>
<evidence type="ECO:0000313" key="3">
    <source>
        <dbReference type="EMBL" id="RKR30463.1"/>
    </source>
</evidence>
<dbReference type="AlphaFoldDB" id="A0A495FML4"/>
<dbReference type="EMBL" id="RBIR01000001">
    <property type="protein sequence ID" value="RKR30463.1"/>
    <property type="molecule type" value="Genomic_DNA"/>
</dbReference>
<reference evidence="3 4" key="1">
    <citation type="submission" date="2018-10" db="EMBL/GenBank/DDBJ databases">
        <title>Genomic Encyclopedia of Type Strains, Phase IV (KMG-IV): sequencing the most valuable type-strain genomes for metagenomic binning, comparative biology and taxonomic classification.</title>
        <authorList>
            <person name="Goeker M."/>
        </authorList>
    </citation>
    <scope>NUCLEOTIDE SEQUENCE [LARGE SCALE GENOMIC DNA]</scope>
    <source>
        <strain evidence="3 4">DSM 25586</strain>
    </source>
</reference>
<evidence type="ECO:0000313" key="4">
    <source>
        <dbReference type="Proteomes" id="UP000276055"/>
    </source>
</evidence>
<dbReference type="Proteomes" id="UP000276055">
    <property type="component" value="Unassembled WGS sequence"/>
</dbReference>
<feature type="transmembrane region" description="Helical" evidence="2">
    <location>
        <begin position="53"/>
        <end position="75"/>
    </location>
</feature>
<protein>
    <recommendedName>
        <fullName evidence="5">Integral membrane protein</fullName>
    </recommendedName>
</protein>
<feature type="transmembrane region" description="Helical" evidence="2">
    <location>
        <begin position="396"/>
        <end position="413"/>
    </location>
</feature>
<comment type="caution">
    <text evidence="3">The sequence shown here is derived from an EMBL/GenBank/DDBJ whole genome shotgun (WGS) entry which is preliminary data.</text>
</comment>
<keyword evidence="2" id="KW-0812">Transmembrane</keyword>
<keyword evidence="2" id="KW-1133">Transmembrane helix</keyword>
<evidence type="ECO:0000256" key="1">
    <source>
        <dbReference type="SAM" id="MobiDB-lite"/>
    </source>
</evidence>
<feature type="transmembrane region" description="Helical" evidence="2">
    <location>
        <begin position="286"/>
        <end position="308"/>
    </location>
</feature>
<feature type="transmembrane region" description="Helical" evidence="2">
    <location>
        <begin position="258"/>
        <end position="274"/>
    </location>
</feature>
<evidence type="ECO:0000256" key="2">
    <source>
        <dbReference type="SAM" id="Phobius"/>
    </source>
</evidence>
<gene>
    <name evidence="3" type="ORF">C8D78_0788</name>
</gene>
<feature type="region of interest" description="Disordered" evidence="1">
    <location>
        <begin position="455"/>
        <end position="509"/>
    </location>
</feature>
<feature type="compositionally biased region" description="Low complexity" evidence="1">
    <location>
        <begin position="455"/>
        <end position="498"/>
    </location>
</feature>
<proteinExistence type="predicted"/>
<feature type="transmembrane region" description="Helical" evidence="2">
    <location>
        <begin position="336"/>
        <end position="355"/>
    </location>
</feature>
<keyword evidence="2" id="KW-0472">Membrane</keyword>
<organism evidence="3 4">
    <name type="scientific">Arthrobacter oryzae</name>
    <dbReference type="NCBI Taxonomy" id="409290"/>
    <lineage>
        <taxon>Bacteria</taxon>
        <taxon>Bacillati</taxon>
        <taxon>Actinomycetota</taxon>
        <taxon>Actinomycetes</taxon>
        <taxon>Micrococcales</taxon>
        <taxon>Micrococcaceae</taxon>
        <taxon>Arthrobacter</taxon>
    </lineage>
</organism>
<name>A0A495FML4_9MICC</name>
<accession>A0A495FML4</accession>
<feature type="transmembrane region" description="Helical" evidence="2">
    <location>
        <begin position="419"/>
        <end position="438"/>
    </location>
</feature>
<sequence>MSLHEQSPGADSPEQEEILRLRAEVARLQRERDDARTAHPRPPRQRSGMGRHIVAIVLVVLTAVLALAAVPALYLRSELIDTDHYVATVAPLASDPAIQAEIANKVTQQISDSVDFEAITRDALNELSKTAPRAAAVITGLAPVIAEQTRNLVHSAVSKFVATPQFQDLWIQVNRVAHQGLVNLATGNTGGTVSIDQNGTVTISTKEIIARVKTLLVQQGVGIASRIPEVDAQIALFQSPELVRATTAIRTLNQTAPILGWLTVISAVGAVAVAPRGRKRSTTSGVGLAVAIAMAVLALGLVIGRSILLNSIPPDAVSPAAAQSLVETLLVPLRTSVRLVFVVGLIIALAAFLGGHSRPAEFVRHGLATAGDYINGKVGAGQAKPWQLWLARYRRILEAVVVGIAVLVLIFWQDPTAAVAIWTAVLAVLAILVVELLCRPAIALGTDVESTAVTAPESATSPAAAGPAAAPTTSTTGSAASTGSTGSTGKDSATAGGAPDKPNPTIPLP</sequence>